<evidence type="ECO:0000256" key="2">
    <source>
        <dbReference type="SAM" id="MobiDB-lite"/>
    </source>
</evidence>
<dbReference type="AlphaFoldDB" id="A0A5C3E518"/>
<organism evidence="3 4">
    <name type="scientific">Ustilago trichophora</name>
    <dbReference type="NCBI Taxonomy" id="86804"/>
    <lineage>
        <taxon>Eukaryota</taxon>
        <taxon>Fungi</taxon>
        <taxon>Dikarya</taxon>
        <taxon>Basidiomycota</taxon>
        <taxon>Ustilaginomycotina</taxon>
        <taxon>Ustilaginomycetes</taxon>
        <taxon>Ustilaginales</taxon>
        <taxon>Ustilaginaceae</taxon>
        <taxon>Ustilago</taxon>
    </lineage>
</organism>
<feature type="region of interest" description="Disordered" evidence="2">
    <location>
        <begin position="1"/>
        <end position="20"/>
    </location>
</feature>
<feature type="region of interest" description="Disordered" evidence="2">
    <location>
        <begin position="193"/>
        <end position="221"/>
    </location>
</feature>
<feature type="region of interest" description="Disordered" evidence="2">
    <location>
        <begin position="1093"/>
        <end position="1114"/>
    </location>
</feature>
<dbReference type="PANTHER" id="PTHR28594">
    <property type="entry name" value="ATR-INTERACTING PROTEIN"/>
    <property type="match status" value="1"/>
</dbReference>
<keyword evidence="1" id="KW-0175">Coiled coil</keyword>
<feature type="compositionally biased region" description="Polar residues" evidence="2">
    <location>
        <begin position="209"/>
        <end position="218"/>
    </location>
</feature>
<sequence>MSVSCNRLDGSDDDEFDSVFDDQQFLDPELEQSLAQAEATYTASQAVQPSAIPSTSYFAAQPSHSSFRPHADSAARSGIRRGIFIPPVAKRQRLDPGPSNLSRAAAPSKSSLQHEPGLDQVIVRDLRDQEFADQDDDKWWTTNNALDQVEEEAIRMSQQIPTSQPLTSAQNNNNHNIAQTAQNRALIGAAQSSIATSKKPPDLRRSPGADTNSANQDSIDNDELAQLRAEVERLRSAQKAQDEMLNKLKQEAYRKSGEVAVVRQNLTKLNQENSKLREREVVREQEHRAALDRLQKDQERRLQRLETETAFRRVEQDTSRRIWPSSVARLPPVGLRDVDRRQESQVRAGLTTPTKANRFGARGGSGSSGTRQRYADTTAHRHEPGTPTRSAVKPAPVFPRPPTAAASASKTKAFRGLQNSFADFGPVQEKIRQQRQLSANGSRQSALAPAEWDADQSMATGHADQDDVVMADDHQQPVSPPKTTAMGHRSGIHEDPDTVHTIRKEHDYLAAVSEILSRRTTIVSLLLSHSSPKAAPPASYPTNRFNPTGSHPHINISDIANDDSFSSSSTLSRLISANLVPNCPNLLLYRYRKAVESLLTNLSRAKVLELEEREDAFRLLSTEGTDQSIEELDFSSATMHLSHAIASSLTTMAGVLLRLCQTDLLADVLRLVSCLISTLPRFWLDLECLETDLEARADEFAFLGPDAATATAQWARYPTPTLLREILAQCIDDCWLPSASRGTSASTAAAVGNESDAVNIRGTQKRGEDTDRLGFGDWTMPSEAREDLLHAVVQVLEAMSQCPDASPSSSHHPLRLLARPGVLHQLLHPDRSSFIIFTVVRMLSSGVSNAPLIHECLASKADSQGTGRGASHSMGPRANARFPVLELLVKHLVDRRLDLPESEWHPLHCGILTFLTQAALRSADTLIVLADSAALLAALIRCLSLDSDFIWLQSRPTFMLPARLPTYRKGFAKAPDSTTIPDPSGANLVQATERIVMDTRLLNLLYNYPLPLSSNSLHRFEPASTSVAHERMGSISLATKLDQPETYSMLNGIRQSFIVALSRIAFCSEPDWMAEERRFLASLLDELRKQKRKIGADGGGDCGDQLEEDEDERVTVREEVERGIGELDRVSMLLEAIADVAGDLADLVLSPEEVDSVYDLLAEEDVDGDEEEEAMDVDPEELGRRQREVPSSQPQEEDGRGEGSETESEPELETRRDEVQQKKPASRAVSRSVSKSVSPKKGGRGMAVEENEEEDTMIDVIEIDDSD</sequence>
<name>A0A5C3E518_9BASI</name>
<feature type="compositionally biased region" description="Basic and acidic residues" evidence="2">
    <location>
        <begin position="1212"/>
        <end position="1221"/>
    </location>
</feature>
<feature type="coiled-coil region" evidence="1">
    <location>
        <begin position="224"/>
        <end position="308"/>
    </location>
</feature>
<feature type="compositionally biased region" description="Acidic residues" evidence="2">
    <location>
        <begin position="1164"/>
        <end position="1180"/>
    </location>
</feature>
<protein>
    <submittedName>
        <fullName evidence="3">Uncharacterized protein</fullName>
    </submittedName>
</protein>
<dbReference type="GO" id="GO:0000077">
    <property type="term" value="P:DNA damage checkpoint signaling"/>
    <property type="evidence" value="ECO:0007669"/>
    <property type="project" value="InterPro"/>
</dbReference>
<feature type="compositionally biased region" description="Polar residues" evidence="2">
    <location>
        <begin position="434"/>
        <end position="445"/>
    </location>
</feature>
<reference evidence="3 4" key="1">
    <citation type="submission" date="2018-03" db="EMBL/GenBank/DDBJ databases">
        <authorList>
            <person name="Guldener U."/>
        </authorList>
    </citation>
    <scope>NUCLEOTIDE SEQUENCE [LARGE SCALE GENOMIC DNA]</scope>
    <source>
        <strain evidence="3 4">NBRC100155</strain>
    </source>
</reference>
<evidence type="ECO:0000256" key="1">
    <source>
        <dbReference type="SAM" id="Coils"/>
    </source>
</evidence>
<feature type="compositionally biased region" description="Low complexity" evidence="2">
    <location>
        <begin position="1226"/>
        <end position="1240"/>
    </location>
</feature>
<dbReference type="EMBL" id="OOIN01000010">
    <property type="protein sequence ID" value="SPO25190.1"/>
    <property type="molecule type" value="Genomic_DNA"/>
</dbReference>
<keyword evidence="4" id="KW-1185">Reference proteome</keyword>
<dbReference type="InterPro" id="IPR033349">
    <property type="entry name" value="ATRIP"/>
</dbReference>
<feature type="region of interest" description="Disordered" evidence="2">
    <location>
        <begin position="86"/>
        <end position="118"/>
    </location>
</feature>
<dbReference type="OrthoDB" id="3366922at2759"/>
<dbReference type="Proteomes" id="UP000324022">
    <property type="component" value="Unassembled WGS sequence"/>
</dbReference>
<feature type="compositionally biased region" description="Acidic residues" evidence="2">
    <location>
        <begin position="1249"/>
        <end position="1267"/>
    </location>
</feature>
<gene>
    <name evidence="3" type="ORF">UTRI_02701_B</name>
</gene>
<feature type="region of interest" description="Disordered" evidence="2">
    <location>
        <begin position="339"/>
        <end position="411"/>
    </location>
</feature>
<accession>A0A5C3E518</accession>
<evidence type="ECO:0000313" key="3">
    <source>
        <dbReference type="EMBL" id="SPO25190.1"/>
    </source>
</evidence>
<proteinExistence type="predicted"/>
<feature type="compositionally biased region" description="Acidic residues" evidence="2">
    <location>
        <begin position="11"/>
        <end position="20"/>
    </location>
</feature>
<feature type="region of interest" description="Disordered" evidence="2">
    <location>
        <begin position="472"/>
        <end position="495"/>
    </location>
</feature>
<feature type="region of interest" description="Disordered" evidence="2">
    <location>
        <begin position="1164"/>
        <end position="1267"/>
    </location>
</feature>
<evidence type="ECO:0000313" key="4">
    <source>
        <dbReference type="Proteomes" id="UP000324022"/>
    </source>
</evidence>
<feature type="region of interest" description="Disordered" evidence="2">
    <location>
        <begin position="432"/>
        <end position="452"/>
    </location>
</feature>
<dbReference type="PANTHER" id="PTHR28594:SF1">
    <property type="entry name" value="ATR-INTERACTING PROTEIN"/>
    <property type="match status" value="1"/>
</dbReference>